<proteinExistence type="inferred from homology"/>
<evidence type="ECO:0000256" key="6">
    <source>
        <dbReference type="ARBA" id="ARBA00023274"/>
    </source>
</evidence>
<dbReference type="InterPro" id="IPR008991">
    <property type="entry name" value="Translation_prot_SH3-like_sf"/>
</dbReference>
<dbReference type="EMBL" id="FN668638">
    <property type="protein sequence ID" value="CBK20194.2"/>
    <property type="molecule type" value="Genomic_DNA"/>
</dbReference>
<dbReference type="InterPro" id="IPR041991">
    <property type="entry name" value="Ribosomal_eL27_KOW"/>
</dbReference>
<feature type="domain" description="KOW" evidence="7">
    <location>
        <begin position="44"/>
        <end position="71"/>
    </location>
</feature>
<dbReference type="GO" id="GO:1990904">
    <property type="term" value="C:ribonucleoprotein complex"/>
    <property type="evidence" value="ECO:0007669"/>
    <property type="project" value="UniProtKB-KW"/>
</dbReference>
<keyword evidence="6" id="KW-0687">Ribonucleoprotein</keyword>
<dbReference type="InterPro" id="IPR001141">
    <property type="entry name" value="Ribosomal_eL27"/>
</dbReference>
<dbReference type="GO" id="GO:0005840">
    <property type="term" value="C:ribosome"/>
    <property type="evidence" value="ECO:0007669"/>
    <property type="project" value="UniProtKB-KW"/>
</dbReference>
<evidence type="ECO:0000259" key="7">
    <source>
        <dbReference type="SMART" id="SM00739"/>
    </source>
</evidence>
<keyword evidence="4" id="KW-0934">Plastid</keyword>
<organism evidence="8">
    <name type="scientific">Blastocystis hominis</name>
    <dbReference type="NCBI Taxonomy" id="12968"/>
    <lineage>
        <taxon>Eukaryota</taxon>
        <taxon>Sar</taxon>
        <taxon>Stramenopiles</taxon>
        <taxon>Bigyra</taxon>
        <taxon>Opalozoa</taxon>
        <taxon>Opalinata</taxon>
        <taxon>Blastocystidae</taxon>
        <taxon>Blastocystis</taxon>
    </lineage>
</organism>
<dbReference type="SUPFAM" id="SSF50104">
    <property type="entry name" value="Translation proteins SH3-like domain"/>
    <property type="match status" value="1"/>
</dbReference>
<evidence type="ECO:0000313" key="8">
    <source>
        <dbReference type="EMBL" id="CBK20194.2"/>
    </source>
</evidence>
<dbReference type="Pfam" id="PF00467">
    <property type="entry name" value="KOW"/>
    <property type="match status" value="1"/>
</dbReference>
<reference evidence="8" key="1">
    <citation type="submission" date="2010-02" db="EMBL/GenBank/DDBJ databases">
        <title>Sequencing and annotation of the Blastocystis hominis genome.</title>
        <authorList>
            <person name="Wincker P."/>
        </authorList>
    </citation>
    <scope>NUCLEOTIDE SEQUENCE</scope>
    <source>
        <strain evidence="8">Singapore isolate B</strain>
    </source>
</reference>
<dbReference type="PANTHER" id="PTHR10497">
    <property type="entry name" value="60S RIBOSOMAL PROTEIN L27"/>
    <property type="match status" value="1"/>
</dbReference>
<dbReference type="InterPro" id="IPR005824">
    <property type="entry name" value="KOW"/>
</dbReference>
<dbReference type="InParanoid" id="D8LWK5"/>
<accession>D8LWK5</accession>
<name>D8LWK5_BLAHO</name>
<keyword evidence="9" id="KW-1185">Reference proteome</keyword>
<dbReference type="OrthoDB" id="2365484at2759"/>
<dbReference type="Gene3D" id="2.30.30.770">
    <property type="match status" value="1"/>
</dbReference>
<sequence length="183" mass="21269">MFLFLVSPGNRADFCHAHERLAVFIGLLQIEKLLKWYYDKMTKFLKAGKVVVILSGKYAGKKAFIVKVNEEGDSKYKFPYAVVCGLKRGPRKVLTSMSEKKVQKRTTMKVFTKVLNLQHFMPTRYNVDFDLADLTKGDMKPEERKEALKKVSKTFQNVYLHQNDITKERHKAGVAYFFKKLSF</sequence>
<dbReference type="GO" id="GO:0006412">
    <property type="term" value="P:translation"/>
    <property type="evidence" value="ECO:0007669"/>
    <property type="project" value="InterPro"/>
</dbReference>
<dbReference type="InterPro" id="IPR038655">
    <property type="entry name" value="Ribosomal_eL27_sf"/>
</dbReference>
<dbReference type="GO" id="GO:0009507">
    <property type="term" value="C:chloroplast"/>
    <property type="evidence" value="ECO:0007669"/>
    <property type="project" value="UniProtKB-SubCell"/>
</dbReference>
<evidence type="ECO:0000256" key="2">
    <source>
        <dbReference type="ARBA" id="ARBA00009124"/>
    </source>
</evidence>
<evidence type="ECO:0000256" key="4">
    <source>
        <dbReference type="ARBA" id="ARBA00022640"/>
    </source>
</evidence>
<keyword evidence="5" id="KW-0689">Ribosomal protein</keyword>
<dbReference type="GeneID" id="24917870"/>
<dbReference type="Proteomes" id="UP000008312">
    <property type="component" value="Unassembled WGS sequence"/>
</dbReference>
<dbReference type="CDD" id="cd06090">
    <property type="entry name" value="KOW_RPL27"/>
    <property type="match status" value="1"/>
</dbReference>
<dbReference type="GO" id="GO:0003735">
    <property type="term" value="F:structural constituent of ribosome"/>
    <property type="evidence" value="ECO:0007669"/>
    <property type="project" value="InterPro"/>
</dbReference>
<gene>
    <name evidence="8" type="ORF">GSBLH_T00000563001</name>
</gene>
<comment type="subcellular location">
    <subcellularLocation>
        <location evidence="1">Plastid</location>
        <location evidence="1">Chloroplast</location>
    </subcellularLocation>
</comment>
<dbReference type="SMART" id="SM00739">
    <property type="entry name" value="KOW"/>
    <property type="match status" value="1"/>
</dbReference>
<evidence type="ECO:0000256" key="5">
    <source>
        <dbReference type="ARBA" id="ARBA00022980"/>
    </source>
</evidence>
<dbReference type="AlphaFoldDB" id="D8LWK5"/>
<comment type="similarity">
    <text evidence="2">Belongs to the eukaryotic ribosomal protein eL27 family.</text>
</comment>
<evidence type="ECO:0000256" key="1">
    <source>
        <dbReference type="ARBA" id="ARBA00004229"/>
    </source>
</evidence>
<dbReference type="Pfam" id="PF01777">
    <property type="entry name" value="Ribosomal_L27e"/>
    <property type="match status" value="1"/>
</dbReference>
<evidence type="ECO:0000313" key="9">
    <source>
        <dbReference type="Proteomes" id="UP000008312"/>
    </source>
</evidence>
<dbReference type="FunCoup" id="D8LWK5">
    <property type="interactions" value="513"/>
</dbReference>
<evidence type="ECO:0000256" key="3">
    <source>
        <dbReference type="ARBA" id="ARBA00022528"/>
    </source>
</evidence>
<keyword evidence="3" id="KW-0150">Chloroplast</keyword>
<protein>
    <recommendedName>
        <fullName evidence="7">KOW domain-containing protein</fullName>
    </recommendedName>
</protein>
<dbReference type="RefSeq" id="XP_012894242.1">
    <property type="nucleotide sequence ID" value="XM_013038788.1"/>
</dbReference>